<evidence type="ECO:0000256" key="2">
    <source>
        <dbReference type="SAM" id="SignalP"/>
    </source>
</evidence>
<dbReference type="AlphaFoldDB" id="A0A6A3M571"/>
<evidence type="ECO:0000259" key="3">
    <source>
        <dbReference type="Pfam" id="PF03109"/>
    </source>
</evidence>
<sequence>MRFSFALVLLVAPALVSATLAPCHANLKGKCPKLHNCKVTKISSAIQAAECSYNTRTYQKQTYAVFKQDHQYDGNHGYPYGDCYAYTCKMDTKMVNNKDCWTFIWDGKVNGTKPGVGTGCIKDPHTSDCGCEDSITGKFHVNKTDCVLPFLTLALLSGGAYAADEANAKIFSRSLRVFATGGHVLWDYRRHFRGTERDDPDYRPKLQSLNERIAQRLLRLCFQNGGVYTKLGQQLATFNHGLPREYTETLAQLQDRAKPVPFEEAKRTIEAEMGRPWQELFKEFDRTPVASASLAQVHRAVDHQGRELAVKVQYPHLEAQMEADIRVIKWAFQLTEFCFPDVQIQWLYPEFKRALLSELDFENEKNNSRRIAACLKHNSNVHVPVVYDELSSKRMMSMEFIAAPKISQIEAIRELGLDPPQVARALCEVFSEMVFCHEFVHCDPHAGNIFVRRNPDPQAEHKEQLVLLDHGLYRELDGEFRKTYCDLWRAMLTRDSALLEDCGKRLNVGELSKYLPLLLTYRTINHKGRLDTSMSESERKALAEDLKGMRFSTVTDFLEQLPRDMLFVFRTNNMIRALNKELGGTTRERFSIMGNYAVSGHSSLYSGSTEVGFARIWGTLGYWWEHLNLVFRLRVLDYVMAALHYAKGEPPAKIKRVG</sequence>
<dbReference type="Gene3D" id="1.10.510.10">
    <property type="entry name" value="Transferase(Phosphotransferase) domain 1"/>
    <property type="match status" value="1"/>
</dbReference>
<comment type="similarity">
    <text evidence="1">Belongs to the protein kinase superfamily. ADCK protein kinase family.</text>
</comment>
<dbReference type="CDD" id="cd13969">
    <property type="entry name" value="ADCK1-like"/>
    <property type="match status" value="1"/>
</dbReference>
<dbReference type="EMBL" id="QXFW01000093">
    <property type="protein sequence ID" value="KAE9025618.1"/>
    <property type="molecule type" value="Genomic_DNA"/>
</dbReference>
<proteinExistence type="inferred from homology"/>
<feature type="chain" id="PRO_5025619916" description="ABC1 atypical kinase-like domain-containing protein" evidence="2">
    <location>
        <begin position="19"/>
        <end position="658"/>
    </location>
</feature>
<gene>
    <name evidence="4" type="ORF">PF011_g2958</name>
</gene>
<dbReference type="InterPro" id="IPR051130">
    <property type="entry name" value="Mito_struct-func_regulator"/>
</dbReference>
<dbReference type="Pfam" id="PF03109">
    <property type="entry name" value="ABC1"/>
    <property type="match status" value="1"/>
</dbReference>
<dbReference type="Gene3D" id="3.30.200.20">
    <property type="entry name" value="Phosphorylase Kinase, domain 1"/>
    <property type="match status" value="1"/>
</dbReference>
<accession>A0A6A3M571</accession>
<evidence type="ECO:0000256" key="1">
    <source>
        <dbReference type="ARBA" id="ARBA00009670"/>
    </source>
</evidence>
<name>A0A6A3M571_9STRA</name>
<dbReference type="PANTHER" id="PTHR43173:SF28">
    <property type="entry name" value="AARF DOMAIN CONTAINING KINASE 5"/>
    <property type="match status" value="1"/>
</dbReference>
<dbReference type="Proteomes" id="UP000460718">
    <property type="component" value="Unassembled WGS sequence"/>
</dbReference>
<evidence type="ECO:0000313" key="5">
    <source>
        <dbReference type="Proteomes" id="UP000460718"/>
    </source>
</evidence>
<protein>
    <recommendedName>
        <fullName evidence="3">ABC1 atypical kinase-like domain-containing protein</fullName>
    </recommendedName>
</protein>
<feature type="signal peptide" evidence="2">
    <location>
        <begin position="1"/>
        <end position="18"/>
    </location>
</feature>
<dbReference type="InterPro" id="IPR011009">
    <property type="entry name" value="Kinase-like_dom_sf"/>
</dbReference>
<feature type="domain" description="ABC1 atypical kinase-like" evidence="3">
    <location>
        <begin position="252"/>
        <end position="497"/>
    </location>
</feature>
<keyword evidence="2" id="KW-0732">Signal</keyword>
<dbReference type="PANTHER" id="PTHR43173">
    <property type="entry name" value="ABC1 FAMILY PROTEIN"/>
    <property type="match status" value="1"/>
</dbReference>
<organism evidence="4 5">
    <name type="scientific">Phytophthora fragariae</name>
    <dbReference type="NCBI Taxonomy" id="53985"/>
    <lineage>
        <taxon>Eukaryota</taxon>
        <taxon>Sar</taxon>
        <taxon>Stramenopiles</taxon>
        <taxon>Oomycota</taxon>
        <taxon>Peronosporomycetes</taxon>
        <taxon>Peronosporales</taxon>
        <taxon>Peronosporaceae</taxon>
        <taxon>Phytophthora</taxon>
    </lineage>
</organism>
<evidence type="ECO:0000313" key="4">
    <source>
        <dbReference type="EMBL" id="KAE9025618.1"/>
    </source>
</evidence>
<reference evidence="4 5" key="1">
    <citation type="submission" date="2018-09" db="EMBL/GenBank/DDBJ databases">
        <title>Genomic investigation of the strawberry pathogen Phytophthora fragariae indicates pathogenicity is determined by transcriptional variation in three key races.</title>
        <authorList>
            <person name="Adams T.M."/>
            <person name="Armitage A.D."/>
            <person name="Sobczyk M.K."/>
            <person name="Bates H.J."/>
            <person name="Dunwell J.M."/>
            <person name="Nellist C.F."/>
            <person name="Harrison R.J."/>
        </authorList>
    </citation>
    <scope>NUCLEOTIDE SEQUENCE [LARGE SCALE GENOMIC DNA]</scope>
    <source>
        <strain evidence="4 5">SCRP245</strain>
    </source>
</reference>
<comment type="caution">
    <text evidence="4">The sequence shown here is derived from an EMBL/GenBank/DDBJ whole genome shotgun (WGS) entry which is preliminary data.</text>
</comment>
<dbReference type="SUPFAM" id="SSF56112">
    <property type="entry name" value="Protein kinase-like (PK-like)"/>
    <property type="match status" value="1"/>
</dbReference>
<dbReference type="InterPro" id="IPR004147">
    <property type="entry name" value="ABC1_dom"/>
</dbReference>
<dbReference type="InterPro" id="IPR045307">
    <property type="entry name" value="ADCK1_dom"/>
</dbReference>